<dbReference type="Pfam" id="PF09612">
    <property type="entry name" value="HtrL_YibB"/>
    <property type="match status" value="1"/>
</dbReference>
<feature type="transmembrane region" description="Helical" evidence="1">
    <location>
        <begin position="7"/>
        <end position="29"/>
    </location>
</feature>
<dbReference type="Proteomes" id="UP001530293">
    <property type="component" value="Unassembled WGS sequence"/>
</dbReference>
<dbReference type="InterPro" id="IPR011735">
    <property type="entry name" value="WlaTC/HtrL_glycosyltransf"/>
</dbReference>
<gene>
    <name evidence="2" type="ORF">ACHAWU_006944</name>
</gene>
<reference evidence="2 3" key="1">
    <citation type="submission" date="2024-10" db="EMBL/GenBank/DDBJ databases">
        <title>Updated reference genomes for cyclostephanoid diatoms.</title>
        <authorList>
            <person name="Roberts W.R."/>
            <person name="Alverson A.J."/>
        </authorList>
    </citation>
    <scope>NUCLEOTIDE SEQUENCE [LARGE SCALE GENOMIC DNA]</scope>
    <source>
        <strain evidence="2 3">AJA232-27</strain>
    </source>
</reference>
<accession>A0ABD3MY52</accession>
<protein>
    <submittedName>
        <fullName evidence="2">Uncharacterized protein</fullName>
    </submittedName>
</protein>
<keyword evidence="1" id="KW-0472">Membrane</keyword>
<comment type="caution">
    <text evidence="2">The sequence shown here is derived from an EMBL/GenBank/DDBJ whole genome shotgun (WGS) entry which is preliminary data.</text>
</comment>
<keyword evidence="1" id="KW-0812">Transmembrane</keyword>
<proteinExistence type="predicted"/>
<dbReference type="AlphaFoldDB" id="A0ABD3MY52"/>
<name>A0ABD3MY52_9STRA</name>
<organism evidence="2 3">
    <name type="scientific">Discostella pseudostelligera</name>
    <dbReference type="NCBI Taxonomy" id="259834"/>
    <lineage>
        <taxon>Eukaryota</taxon>
        <taxon>Sar</taxon>
        <taxon>Stramenopiles</taxon>
        <taxon>Ochrophyta</taxon>
        <taxon>Bacillariophyta</taxon>
        <taxon>Coscinodiscophyceae</taxon>
        <taxon>Thalassiosirophycidae</taxon>
        <taxon>Stephanodiscales</taxon>
        <taxon>Stephanodiscaceae</taxon>
        <taxon>Discostella</taxon>
    </lineage>
</organism>
<keyword evidence="1" id="KW-1133">Transmembrane helix</keyword>
<sequence>MKICGRPFYRILIPCLIPFALLPHFLLVLDIDRSPSHLPDALPLPKQQPFLQQLGTNNNAVAPVPLPRKCLPGGCLPRRYFSTTNQHPSIYYLEPNQDPTGRYGMFANVPSRPWDETSITPMDLYSENIANEVRKTMQSRYNELIESDLRWNSLLPNYLPPQFPQWDRTIHERIVSLDTAILGLPPECCPSNINHQFLTKNMSESNILSDEELNDCECRSPRNYPEGMGRPIATIVTAFYEMSSKHSVQMYRKSAAQLLATADPMIIFCEPNTTWVDFFIEQRQHAPTIVVPLPAEELRLKQHFRQDTFWKAQYDIDPESTTHHKGVNTMLYIIWNEKLILLHTAATLNPFNTTQFVWVDTGYCRNPAPHLYRQSAVRINITDAGVKDESTLLFQMISYNFNRSTVISGDQVLVGGNSFIGTYNGISNLYSAYYETFWAMSATGHFVGSDQKVMYRTCHTYPSVCHIHKPRKQKQWLKMIGELLPAAEGGEKIGAPLELHEFVPPEDNVPIPPNGIVDNATSDLVWRGVDRN</sequence>
<dbReference type="EMBL" id="JALLBG020000062">
    <property type="protein sequence ID" value="KAL3768843.1"/>
    <property type="molecule type" value="Genomic_DNA"/>
</dbReference>
<evidence type="ECO:0000313" key="2">
    <source>
        <dbReference type="EMBL" id="KAL3768843.1"/>
    </source>
</evidence>
<keyword evidence="3" id="KW-1185">Reference proteome</keyword>
<evidence type="ECO:0000313" key="3">
    <source>
        <dbReference type="Proteomes" id="UP001530293"/>
    </source>
</evidence>
<evidence type="ECO:0000256" key="1">
    <source>
        <dbReference type="SAM" id="Phobius"/>
    </source>
</evidence>